<dbReference type="PANTHER" id="PTHR13754:SF13">
    <property type="entry name" value="METALLO-BETA-LACTAMASE SUPERFAMILY PROTEIN (AFU_ORTHOLOGUE AFUA_3G07630)"/>
    <property type="match status" value="1"/>
</dbReference>
<organism evidence="2 3">
    <name type="scientific">Aequitasia blattaphilus</name>
    <dbReference type="NCBI Taxonomy" id="2949332"/>
    <lineage>
        <taxon>Bacteria</taxon>
        <taxon>Bacillati</taxon>
        <taxon>Bacillota</taxon>
        <taxon>Clostridia</taxon>
        <taxon>Lachnospirales</taxon>
        <taxon>Lachnospiraceae</taxon>
        <taxon>Aequitasia</taxon>
    </lineage>
</organism>
<accession>A0ABT1E4Z0</accession>
<dbReference type="Pfam" id="PF00753">
    <property type="entry name" value="Lactamase_B"/>
    <property type="match status" value="1"/>
</dbReference>
<dbReference type="Gene3D" id="3.60.15.10">
    <property type="entry name" value="Ribonuclease Z/Hydroxyacylglutathione hydrolase-like"/>
    <property type="match status" value="1"/>
</dbReference>
<feature type="domain" description="Metallo-beta-lactamase" evidence="1">
    <location>
        <begin position="22"/>
        <end position="124"/>
    </location>
</feature>
<evidence type="ECO:0000259" key="1">
    <source>
        <dbReference type="Pfam" id="PF00753"/>
    </source>
</evidence>
<dbReference type="PANTHER" id="PTHR13754">
    <property type="entry name" value="METALLO-BETA-LACTAMASE SUPERFAMILY PROTEIN"/>
    <property type="match status" value="1"/>
</dbReference>
<proteinExistence type="predicted"/>
<name>A0ABT1E4Z0_9FIRM</name>
<dbReference type="RefSeq" id="WP_262064695.1">
    <property type="nucleotide sequence ID" value="NZ_JAMXOD010000001.1"/>
</dbReference>
<protein>
    <submittedName>
        <fullName evidence="2">MBL fold metallo-hydrolase</fullName>
    </submittedName>
</protein>
<evidence type="ECO:0000313" key="3">
    <source>
        <dbReference type="Proteomes" id="UP001523566"/>
    </source>
</evidence>
<dbReference type="CDD" id="cd07713">
    <property type="entry name" value="DHPS-like_MBL-fold"/>
    <property type="match status" value="1"/>
</dbReference>
<reference evidence="2 3" key="1">
    <citation type="journal article" date="2022" name="Genome Biol. Evol.">
        <title>Host diet, physiology and behaviors set the stage for Lachnospiraceae cladogenesis.</title>
        <authorList>
            <person name="Vera-Ponce De Leon A."/>
            <person name="Schneider M."/>
            <person name="Jahnes B.C."/>
            <person name="Sadowski V."/>
            <person name="Camuy-Velez L.A."/>
            <person name="Duan J."/>
            <person name="Sabree Z.L."/>
        </authorList>
    </citation>
    <scope>NUCLEOTIDE SEQUENCE [LARGE SCALE GENOMIC DNA]</scope>
    <source>
        <strain evidence="2 3">PAL113</strain>
    </source>
</reference>
<dbReference type="InterPro" id="IPR036866">
    <property type="entry name" value="RibonucZ/Hydroxyglut_hydro"/>
</dbReference>
<dbReference type="InterPro" id="IPR052926">
    <property type="entry name" value="Metallo-beta-lactamase_dom"/>
</dbReference>
<dbReference type="EMBL" id="JAMZFW010000001">
    <property type="protein sequence ID" value="MCP1100909.1"/>
    <property type="molecule type" value="Genomic_DNA"/>
</dbReference>
<dbReference type="Proteomes" id="UP001523566">
    <property type="component" value="Unassembled WGS sequence"/>
</dbReference>
<evidence type="ECO:0000313" key="2">
    <source>
        <dbReference type="EMBL" id="MCP1100909.1"/>
    </source>
</evidence>
<comment type="caution">
    <text evidence="2">The sequence shown here is derived from an EMBL/GenBank/DDBJ whole genome shotgun (WGS) entry which is preliminary data.</text>
</comment>
<dbReference type="InterPro" id="IPR001279">
    <property type="entry name" value="Metallo-B-lactamas"/>
</dbReference>
<dbReference type="InterPro" id="IPR041712">
    <property type="entry name" value="DHPS-like_MBL-fold"/>
</dbReference>
<gene>
    <name evidence="2" type="ORF">NK125_00600</name>
</gene>
<keyword evidence="3" id="KW-1185">Reference proteome</keyword>
<dbReference type="SUPFAM" id="SSF56281">
    <property type="entry name" value="Metallo-hydrolase/oxidoreductase"/>
    <property type="match status" value="1"/>
</dbReference>
<sequence>MKATVIVDNIGNERIFGEWGLCIHIEYKGKNILLDTGASSLFIRNAEQLNISLKDIDFAVLSHAHYDHGNGMSDFFEINDKATFYLQEGCKENCYAKKWVFRKYIGLPQGVLAAYKDRIVYATDNFEICDGVSLIPHRTPHLEEIGKREGMYQKSSTGWIPDNFCHEQSLVLDTAEGLVVFNCCSHGGVINIIREVSEAYPGKTVAALIGGFHLYNKSQKEVRQLAREIQKTGIQYIYTGHCTGKKAFGWLHEELGDMIKQLEIGLEISNI</sequence>